<evidence type="ECO:0000313" key="1">
    <source>
        <dbReference type="EMBL" id="PIC13685.1"/>
    </source>
</evidence>
<dbReference type="AlphaFoldDB" id="A0A2G5SF20"/>
<reference evidence="2" key="1">
    <citation type="submission" date="2017-10" db="EMBL/GenBank/DDBJ databases">
        <title>Rapid genome shrinkage in a self-fertile nematode reveals novel sperm competition proteins.</title>
        <authorList>
            <person name="Yin D."/>
            <person name="Schwarz E.M."/>
            <person name="Thomas C.G."/>
            <person name="Felde R.L."/>
            <person name="Korf I.F."/>
            <person name="Cutter A.D."/>
            <person name="Schartner C.M."/>
            <person name="Ralston E.J."/>
            <person name="Meyer B.J."/>
            <person name="Haag E.S."/>
        </authorList>
    </citation>
    <scope>NUCLEOTIDE SEQUENCE [LARGE SCALE GENOMIC DNA]</scope>
    <source>
        <strain evidence="2">JU1422</strain>
    </source>
</reference>
<gene>
    <name evidence="1" type="ORF">B9Z55_027552</name>
</gene>
<comment type="caution">
    <text evidence="1">The sequence shown here is derived from an EMBL/GenBank/DDBJ whole genome shotgun (WGS) entry which is preliminary data.</text>
</comment>
<dbReference type="Proteomes" id="UP000230233">
    <property type="component" value="Unassembled WGS sequence"/>
</dbReference>
<name>A0A2G5SF20_9PELO</name>
<sequence>MKWKHIGSFQAIVDVDEDLEMTSVHGSLALVVVEPEPGHVMAAQRTVLENSGTHFRQIDEEVVLLKLLHIPGHVCAKLLLIGFQWLFCCILPCSDEWPNCGPKSGNPVSPPNYEVEAY</sequence>
<keyword evidence="2" id="KW-1185">Reference proteome</keyword>
<organism evidence="1 2">
    <name type="scientific">Caenorhabditis nigoni</name>
    <dbReference type="NCBI Taxonomy" id="1611254"/>
    <lineage>
        <taxon>Eukaryota</taxon>
        <taxon>Metazoa</taxon>
        <taxon>Ecdysozoa</taxon>
        <taxon>Nematoda</taxon>
        <taxon>Chromadorea</taxon>
        <taxon>Rhabditida</taxon>
        <taxon>Rhabditina</taxon>
        <taxon>Rhabditomorpha</taxon>
        <taxon>Rhabditoidea</taxon>
        <taxon>Rhabditidae</taxon>
        <taxon>Peloderinae</taxon>
        <taxon>Caenorhabditis</taxon>
    </lineage>
</organism>
<dbReference type="EMBL" id="PDUG01000011">
    <property type="protein sequence ID" value="PIC13685.1"/>
    <property type="molecule type" value="Genomic_DNA"/>
</dbReference>
<protein>
    <submittedName>
        <fullName evidence="1">Uncharacterized protein</fullName>
    </submittedName>
</protein>
<evidence type="ECO:0000313" key="2">
    <source>
        <dbReference type="Proteomes" id="UP000230233"/>
    </source>
</evidence>
<accession>A0A2G5SF20</accession>
<proteinExistence type="predicted"/>